<dbReference type="AlphaFoldDB" id="A0A077NGG5"/>
<name>A0A077NGG5_XENBV</name>
<dbReference type="HOGENOM" id="CLU_3105397_0_0_6"/>
<comment type="caution">
    <text evidence="1">The sequence shown here is derived from an EMBL/GenBank/DDBJ whole genome shotgun (WGS) entry which is preliminary data.</text>
</comment>
<protein>
    <submittedName>
        <fullName evidence="1">Uncharacterized protein</fullName>
    </submittedName>
</protein>
<evidence type="ECO:0000313" key="1">
    <source>
        <dbReference type="EMBL" id="CDG97473.1"/>
    </source>
</evidence>
<dbReference type="EMBL" id="CBSW010000190">
    <property type="protein sequence ID" value="CDG97473.1"/>
    <property type="molecule type" value="Genomic_DNA"/>
</dbReference>
<sequence>MFLWQELRFFSFLSSFLRSGSQAMTLAADYHRLNLFFDIESLFRYENSPVY</sequence>
<dbReference type="Proteomes" id="UP000028511">
    <property type="component" value="Unassembled WGS sequence"/>
</dbReference>
<reference evidence="1" key="1">
    <citation type="submission" date="2013-07" db="EMBL/GenBank/DDBJ databases">
        <title>Sub-species coevolution in mutualistic symbiosis.</title>
        <authorList>
            <person name="Murfin K."/>
            <person name="Klassen J."/>
            <person name="Lee M."/>
            <person name="Forst S."/>
            <person name="Stock P."/>
            <person name="Goodrich-Blair H."/>
        </authorList>
    </citation>
    <scope>NUCLEOTIDE SEQUENCE [LARGE SCALE GENOMIC DNA]</scope>
    <source>
        <strain evidence="1">Puntauvense</strain>
    </source>
</reference>
<organism evidence="1">
    <name type="scientific">Xenorhabdus bovienii str. puntauvense</name>
    <dbReference type="NCBI Taxonomy" id="1398201"/>
    <lineage>
        <taxon>Bacteria</taxon>
        <taxon>Pseudomonadati</taxon>
        <taxon>Pseudomonadota</taxon>
        <taxon>Gammaproteobacteria</taxon>
        <taxon>Enterobacterales</taxon>
        <taxon>Morganellaceae</taxon>
        <taxon>Xenorhabdus</taxon>
    </lineage>
</organism>
<accession>A0A077NGG5</accession>
<proteinExistence type="predicted"/>
<gene>
    <name evidence="1" type="ORF">XBP1_270013</name>
</gene>